<feature type="chain" id="PRO_5041362613" evidence="1">
    <location>
        <begin position="18"/>
        <end position="296"/>
    </location>
</feature>
<dbReference type="EMBL" id="CP133548">
    <property type="protein sequence ID" value="WMS86113.1"/>
    <property type="molecule type" value="Genomic_DNA"/>
</dbReference>
<reference evidence="3 4" key="1">
    <citation type="submission" date="2023-08" db="EMBL/GenBank/DDBJ databases">
        <title>Pleionea litopenaei sp. nov., isolated from stomach of juvenile Litopenaeus vannamei.</title>
        <authorList>
            <person name="Rho A.M."/>
            <person name="Hwang C.Y."/>
        </authorList>
    </citation>
    <scope>NUCLEOTIDE SEQUENCE [LARGE SCALE GENOMIC DNA]</scope>
    <source>
        <strain evidence="3 4">HL-JVS1</strain>
    </source>
</reference>
<dbReference type="InterPro" id="IPR025491">
    <property type="entry name" value="DUF4382"/>
</dbReference>
<proteinExistence type="predicted"/>
<sequence length="296" mass="31975">MKTIAKHSLLLSSMVSALILVGCDSSDKNNGTISLKLTDAPVDSATEVVVEFTGVEIKPTEGAALQFDFDEPRQIDLLALQNGATEPLLTQEVVTAGSYNWVRLKVNADNQVMDSYISFEGGETYSLYVPSGSQSGLKLNQGFNVAIGQDADFTIDFDLRKSIVDPQSNQVDYLLKPSLRIIDNTEIGEISGSVANATMEQASCIDGGVVYLFQDADTPPDDMGSESPPLSSANVTYNDSENTYEFMFAFVAPGEYTLSLTCDAQNDDPEADDSITFIESLNATVETDMVTDVDFN</sequence>
<dbReference type="Pfam" id="PF14321">
    <property type="entry name" value="DUF4382"/>
    <property type="match status" value="1"/>
</dbReference>
<keyword evidence="4" id="KW-1185">Reference proteome</keyword>
<dbReference type="Proteomes" id="UP001239782">
    <property type="component" value="Chromosome"/>
</dbReference>
<keyword evidence="1" id="KW-0732">Signal</keyword>
<dbReference type="RefSeq" id="WP_309201264.1">
    <property type="nucleotide sequence ID" value="NZ_CP133548.1"/>
</dbReference>
<evidence type="ECO:0000313" key="4">
    <source>
        <dbReference type="Proteomes" id="UP001239782"/>
    </source>
</evidence>
<evidence type="ECO:0000313" key="3">
    <source>
        <dbReference type="EMBL" id="WMS86113.1"/>
    </source>
</evidence>
<accession>A0AA51RRC1</accession>
<protein>
    <submittedName>
        <fullName evidence="3">DUF4382 domain-containing protein</fullName>
    </submittedName>
</protein>
<dbReference type="AlphaFoldDB" id="A0AA51RRC1"/>
<dbReference type="KEGG" id="plei:Q9312_12880"/>
<evidence type="ECO:0000256" key="1">
    <source>
        <dbReference type="SAM" id="SignalP"/>
    </source>
</evidence>
<evidence type="ECO:0000259" key="2">
    <source>
        <dbReference type="Pfam" id="PF14321"/>
    </source>
</evidence>
<gene>
    <name evidence="3" type="ORF">Q9312_12880</name>
</gene>
<feature type="domain" description="DUF4382" evidence="2">
    <location>
        <begin position="30"/>
        <end position="177"/>
    </location>
</feature>
<dbReference type="PROSITE" id="PS51257">
    <property type="entry name" value="PROKAR_LIPOPROTEIN"/>
    <property type="match status" value="1"/>
</dbReference>
<feature type="signal peptide" evidence="1">
    <location>
        <begin position="1"/>
        <end position="17"/>
    </location>
</feature>
<organism evidence="3 4">
    <name type="scientific">Pleionea litopenaei</name>
    <dbReference type="NCBI Taxonomy" id="3070815"/>
    <lineage>
        <taxon>Bacteria</taxon>
        <taxon>Pseudomonadati</taxon>
        <taxon>Pseudomonadota</taxon>
        <taxon>Gammaproteobacteria</taxon>
        <taxon>Oceanospirillales</taxon>
        <taxon>Pleioneaceae</taxon>
        <taxon>Pleionea</taxon>
    </lineage>
</organism>
<name>A0AA51RRC1_9GAMM</name>